<dbReference type="PROSITE" id="PS51708">
    <property type="entry name" value="CHAD"/>
    <property type="match status" value="1"/>
</dbReference>
<dbReference type="EMBL" id="JBHUKU010000021">
    <property type="protein sequence ID" value="MFD2463376.1"/>
    <property type="molecule type" value="Genomic_DNA"/>
</dbReference>
<evidence type="ECO:0000313" key="2">
    <source>
        <dbReference type="EMBL" id="MFD2463376.1"/>
    </source>
</evidence>
<name>A0ABW5GRA5_9PSEU</name>
<dbReference type="Proteomes" id="UP001597419">
    <property type="component" value="Unassembled WGS sequence"/>
</dbReference>
<dbReference type="InterPro" id="IPR007899">
    <property type="entry name" value="CHAD_dom"/>
</dbReference>
<organism evidence="2 3">
    <name type="scientific">Amycolatopsis samaneae</name>
    <dbReference type="NCBI Taxonomy" id="664691"/>
    <lineage>
        <taxon>Bacteria</taxon>
        <taxon>Bacillati</taxon>
        <taxon>Actinomycetota</taxon>
        <taxon>Actinomycetes</taxon>
        <taxon>Pseudonocardiales</taxon>
        <taxon>Pseudonocardiaceae</taxon>
        <taxon>Amycolatopsis</taxon>
    </lineage>
</organism>
<accession>A0ABW5GRA5</accession>
<dbReference type="PANTHER" id="PTHR39339">
    <property type="entry name" value="SLR1444 PROTEIN"/>
    <property type="match status" value="1"/>
</dbReference>
<dbReference type="InterPro" id="IPR038186">
    <property type="entry name" value="CHAD_dom_sf"/>
</dbReference>
<protein>
    <submittedName>
        <fullName evidence="2">CHAD domain-containing protein</fullName>
    </submittedName>
</protein>
<dbReference type="RefSeq" id="WP_345400013.1">
    <property type="nucleotide sequence ID" value="NZ_BAABHG010000011.1"/>
</dbReference>
<dbReference type="SMART" id="SM00880">
    <property type="entry name" value="CHAD"/>
    <property type="match status" value="1"/>
</dbReference>
<gene>
    <name evidence="2" type="ORF">ACFSYJ_32525</name>
</gene>
<keyword evidence="3" id="KW-1185">Reference proteome</keyword>
<dbReference type="PANTHER" id="PTHR39339:SF1">
    <property type="entry name" value="CHAD DOMAIN-CONTAINING PROTEIN"/>
    <property type="match status" value="1"/>
</dbReference>
<comment type="caution">
    <text evidence="2">The sequence shown here is derived from an EMBL/GenBank/DDBJ whole genome shotgun (WGS) entry which is preliminary data.</text>
</comment>
<evidence type="ECO:0000313" key="3">
    <source>
        <dbReference type="Proteomes" id="UP001597419"/>
    </source>
</evidence>
<reference evidence="3" key="1">
    <citation type="journal article" date="2019" name="Int. J. Syst. Evol. Microbiol.">
        <title>The Global Catalogue of Microorganisms (GCM) 10K type strain sequencing project: providing services to taxonomists for standard genome sequencing and annotation.</title>
        <authorList>
            <consortium name="The Broad Institute Genomics Platform"/>
            <consortium name="The Broad Institute Genome Sequencing Center for Infectious Disease"/>
            <person name="Wu L."/>
            <person name="Ma J."/>
        </authorList>
    </citation>
    <scope>NUCLEOTIDE SEQUENCE [LARGE SCALE GENOMIC DNA]</scope>
    <source>
        <strain evidence="3">CGMCC 4.7643</strain>
    </source>
</reference>
<evidence type="ECO:0000259" key="1">
    <source>
        <dbReference type="PROSITE" id="PS51708"/>
    </source>
</evidence>
<proteinExistence type="predicted"/>
<feature type="domain" description="CHAD" evidence="1">
    <location>
        <begin position="106"/>
        <end position="395"/>
    </location>
</feature>
<dbReference type="Pfam" id="PF05235">
    <property type="entry name" value="CHAD"/>
    <property type="match status" value="1"/>
</dbReference>
<sequence>MTALPAPRRPLPVGSVAEFFDTAGLGLLGRGFALSRQNGEWRLYSRRRCVLLPYAAADTAGVAWLVGALTRGAGLEPVATEAVQAGECAGVAAVVHALGQRLVRPERPPDGSARGRLLVALRSSIDTLAEADVDVRLGEPAAVTHLRDAARRTRGLLGAGAPVLGGRRLGAGIRRELHWFAGELAPARGTEVLAPRLRRRLTAVPAHSAHDHTRERIAGSFVTDGRARVFGAIGSRRYLQVLDALDVLEVVLAETPSRRWAKAARRPAETELPGLAAPWAAKATRHLRAAARTPGRDRELSHVRHAVEKFRCLRDASFPAGAEPSQVAARLDAVTALLEEHHTAVLAQAHLRRLTAQAIEAGEDPVTFEKLLRAEREAVEETAARIPGAWRAVHSASSPLWTEGT</sequence>
<dbReference type="Gene3D" id="1.40.20.10">
    <property type="entry name" value="CHAD domain"/>
    <property type="match status" value="1"/>
</dbReference>